<dbReference type="InterPro" id="IPR025699">
    <property type="entry name" value="ABC2_memb-like"/>
</dbReference>
<dbReference type="PANTHER" id="PTHR41309:SF2">
    <property type="entry name" value="MEMBRANE PROTEIN"/>
    <property type="match status" value="1"/>
</dbReference>
<sequence length="208" mass="22892">MVNLLRKDFIVLKSSLWIIPFYLAVFSIAFIPKSEMSMYLVGIYTAFGSIMLATMIDVKNHNHNFLVTLPISRKNVVQAKYVSTIFYTLFGVLASFGIHSLVNMNFPGLQKPAFSVLDILISIAMVLGLTSIYLPLFYALSKKGAGIINVVFLVALVVLAQPFALLMNLASEEGMVTAQIIGMVAIGILLLFVGSYLVTVRVFAKKDL</sequence>
<keyword evidence="3" id="KW-1185">Reference proteome</keyword>
<reference evidence="2 3" key="1">
    <citation type="submission" date="2023-07" db="EMBL/GenBank/DDBJ databases">
        <title>Sorghum-associated microbial communities from plants grown in Nebraska, USA.</title>
        <authorList>
            <person name="Schachtman D."/>
        </authorList>
    </citation>
    <scope>NUCLEOTIDE SEQUENCE [LARGE SCALE GENOMIC DNA]</scope>
    <source>
        <strain evidence="2 3">DS1314</strain>
    </source>
</reference>
<feature type="transmembrane region" description="Helical" evidence="1">
    <location>
        <begin position="147"/>
        <end position="170"/>
    </location>
</feature>
<dbReference type="PANTHER" id="PTHR41309">
    <property type="entry name" value="MEMBRANE PROTEIN-RELATED"/>
    <property type="match status" value="1"/>
</dbReference>
<evidence type="ECO:0000256" key="1">
    <source>
        <dbReference type="SAM" id="Phobius"/>
    </source>
</evidence>
<feature type="transmembrane region" description="Helical" evidence="1">
    <location>
        <begin position="79"/>
        <end position="99"/>
    </location>
</feature>
<keyword evidence="1" id="KW-0812">Transmembrane</keyword>
<evidence type="ECO:0000313" key="3">
    <source>
        <dbReference type="Proteomes" id="UP001233836"/>
    </source>
</evidence>
<evidence type="ECO:0000313" key="2">
    <source>
        <dbReference type="EMBL" id="MDQ0170439.1"/>
    </source>
</evidence>
<keyword evidence="1" id="KW-0472">Membrane</keyword>
<accession>A0ABT9WB07</accession>
<feature type="transmembrane region" description="Helical" evidence="1">
    <location>
        <begin position="176"/>
        <end position="198"/>
    </location>
</feature>
<dbReference type="RefSeq" id="WP_307214992.1">
    <property type="nucleotide sequence ID" value="NZ_JAUSTI010000004.1"/>
</dbReference>
<dbReference type="Pfam" id="PF13346">
    <property type="entry name" value="ABC2_membrane_5"/>
    <property type="match status" value="1"/>
</dbReference>
<gene>
    <name evidence="2" type="ORF">J2T19_001881</name>
</gene>
<name>A0ABT9WB07_9BACL</name>
<proteinExistence type="predicted"/>
<feature type="transmembrane region" description="Helical" evidence="1">
    <location>
        <begin position="119"/>
        <end position="140"/>
    </location>
</feature>
<protein>
    <submittedName>
        <fullName evidence="2">Tryptophan-rich sensory protein</fullName>
    </submittedName>
</protein>
<feature type="transmembrane region" description="Helical" evidence="1">
    <location>
        <begin position="12"/>
        <end position="31"/>
    </location>
</feature>
<feature type="transmembrane region" description="Helical" evidence="1">
    <location>
        <begin position="37"/>
        <end position="58"/>
    </location>
</feature>
<organism evidence="2 3">
    <name type="scientific">Paenibacillus tundrae</name>
    <dbReference type="NCBI Taxonomy" id="528187"/>
    <lineage>
        <taxon>Bacteria</taxon>
        <taxon>Bacillati</taxon>
        <taxon>Bacillota</taxon>
        <taxon>Bacilli</taxon>
        <taxon>Bacillales</taxon>
        <taxon>Paenibacillaceae</taxon>
        <taxon>Paenibacillus</taxon>
    </lineage>
</organism>
<dbReference type="EMBL" id="JAUSTI010000004">
    <property type="protein sequence ID" value="MDQ0170439.1"/>
    <property type="molecule type" value="Genomic_DNA"/>
</dbReference>
<dbReference type="Proteomes" id="UP001233836">
    <property type="component" value="Unassembled WGS sequence"/>
</dbReference>
<keyword evidence="1" id="KW-1133">Transmembrane helix</keyword>
<comment type="caution">
    <text evidence="2">The sequence shown here is derived from an EMBL/GenBank/DDBJ whole genome shotgun (WGS) entry which is preliminary data.</text>
</comment>